<dbReference type="SUPFAM" id="SSF109604">
    <property type="entry name" value="HD-domain/PDEase-like"/>
    <property type="match status" value="1"/>
</dbReference>
<feature type="domain" description="HD/PDEase" evidence="3">
    <location>
        <begin position="69"/>
        <end position="240"/>
    </location>
</feature>
<dbReference type="InterPro" id="IPR023293">
    <property type="entry name" value="dGTP_triP_hydro_central_sf"/>
</dbReference>
<organism evidence="4 5">
    <name type="scientific">Desulfuromonas thiophila</name>
    <dbReference type="NCBI Taxonomy" id="57664"/>
    <lineage>
        <taxon>Bacteria</taxon>
        <taxon>Pseudomonadati</taxon>
        <taxon>Thermodesulfobacteriota</taxon>
        <taxon>Desulfuromonadia</taxon>
        <taxon>Desulfuromonadales</taxon>
        <taxon>Desulfuromonadaceae</taxon>
        <taxon>Desulfuromonas</taxon>
    </lineage>
</organism>
<dbReference type="InterPro" id="IPR027432">
    <property type="entry name" value="dGTP_triphosphohydrolase_C"/>
</dbReference>
<evidence type="ECO:0000313" key="5">
    <source>
        <dbReference type="Proteomes" id="UP000243205"/>
    </source>
</evidence>
<dbReference type="InterPro" id="IPR006674">
    <property type="entry name" value="HD_domain"/>
</dbReference>
<dbReference type="PANTHER" id="PTHR11373:SF32">
    <property type="entry name" value="DEOXYGUANOSINETRIPHOSPHATE TRIPHOSPHOHYDROLASE"/>
    <property type="match status" value="1"/>
</dbReference>
<dbReference type="CDD" id="cd00077">
    <property type="entry name" value="HDc"/>
    <property type="match status" value="1"/>
</dbReference>
<dbReference type="Gene3D" id="1.10.3410.10">
    <property type="entry name" value="putative deoxyguanosinetriphosphate triphosphohydrolase like domain"/>
    <property type="match status" value="1"/>
</dbReference>
<dbReference type="GO" id="GO:0008832">
    <property type="term" value="F:dGTPase activity"/>
    <property type="evidence" value="ECO:0007669"/>
    <property type="project" value="TreeGrafter"/>
</dbReference>
<dbReference type="EMBL" id="FNAQ01000006">
    <property type="protein sequence ID" value="SDE25534.1"/>
    <property type="molecule type" value="Genomic_DNA"/>
</dbReference>
<name>A0A1G7BEN1_9BACT</name>
<dbReference type="STRING" id="57664.SAMN05661003_10610"/>
<evidence type="ECO:0000259" key="3">
    <source>
        <dbReference type="SMART" id="SM00471"/>
    </source>
</evidence>
<dbReference type="Gene3D" id="1.10.3210.10">
    <property type="entry name" value="Hypothetical protein af1432"/>
    <property type="match status" value="1"/>
</dbReference>
<evidence type="ECO:0000256" key="1">
    <source>
        <dbReference type="ARBA" id="ARBA00022801"/>
    </source>
</evidence>
<proteinExistence type="predicted"/>
<feature type="region of interest" description="Disordered" evidence="2">
    <location>
        <begin position="1"/>
        <end position="39"/>
    </location>
</feature>
<dbReference type="OrthoDB" id="9803619at2"/>
<reference evidence="5" key="1">
    <citation type="submission" date="2016-10" db="EMBL/GenBank/DDBJ databases">
        <authorList>
            <person name="Varghese N."/>
            <person name="Submissions S."/>
        </authorList>
    </citation>
    <scope>NUCLEOTIDE SEQUENCE [LARGE SCALE GENOMIC DNA]</scope>
    <source>
        <strain evidence="5">DSM 8987</strain>
    </source>
</reference>
<dbReference type="NCBIfam" id="TIGR01353">
    <property type="entry name" value="dGTP_triPase"/>
    <property type="match status" value="1"/>
</dbReference>
<evidence type="ECO:0000256" key="2">
    <source>
        <dbReference type="SAM" id="MobiDB-lite"/>
    </source>
</evidence>
<dbReference type="Pfam" id="PF01966">
    <property type="entry name" value="HD"/>
    <property type="match status" value="1"/>
</dbReference>
<dbReference type="AlphaFoldDB" id="A0A1G7BEN1"/>
<evidence type="ECO:0000313" key="4">
    <source>
        <dbReference type="EMBL" id="SDE25534.1"/>
    </source>
</evidence>
<dbReference type="GO" id="GO:0006203">
    <property type="term" value="P:dGTP catabolic process"/>
    <property type="evidence" value="ECO:0007669"/>
    <property type="project" value="TreeGrafter"/>
</dbReference>
<protein>
    <submittedName>
        <fullName evidence="4">dGTPase</fullName>
    </submittedName>
</protein>
<accession>A0A1G7BEN1</accession>
<gene>
    <name evidence="4" type="ORF">SAMN05661003_10610</name>
</gene>
<dbReference type="InterPro" id="IPR050135">
    <property type="entry name" value="dGTPase-like"/>
</dbReference>
<keyword evidence="1" id="KW-0378">Hydrolase</keyword>
<dbReference type="RefSeq" id="WP_092077833.1">
    <property type="nucleotide sequence ID" value="NZ_FNAQ01000006.1"/>
</dbReference>
<dbReference type="Proteomes" id="UP000243205">
    <property type="component" value="Unassembled WGS sequence"/>
</dbReference>
<sequence>MTAPASEALQWPRLLSQKRAGQQRPPSPPAPGSAERSAFESDYDRVVFSEPFRRLARKTQVHPLAPNDHIHNRLIHSIEVGSVGRSLGKKVQAFLRRQHPAQAERFDDVPQILQVGCLVHDIGNPPFSHAGEYAIREWLDAHQALIFADRVSPRTRADLLLFEGNAQGFRLAARHDNPACGYMRLTYASLGAMIKYPWTSDDPRATAKHKFNVFSSEQALFDDLADDMGLRRADNRIARHPLSFLTEVADDICYRMLDMEDAVSMRIFPERPIKELFLKLAGNARPDWSLAQVRGQAIEALINEALRIFAADYAAIMAGEREDDLKSAFADRFRDGFAEIAELYQEIFSHRAKLGYELGAYKMIGRIIKAFALALQSLCDRRDSFVYRELPFITRKCLDLAWDHTYVEQHHQRDYDWWLRQAFDFIAGLTDNYAIRISSEIEGILAP</sequence>
<dbReference type="InterPro" id="IPR006261">
    <property type="entry name" value="dGTPase"/>
</dbReference>
<dbReference type="Gene3D" id="1.10.3550.10">
    <property type="entry name" value="eoxyguanosinetriphosphate triphosphohydrolase domain-like"/>
    <property type="match status" value="1"/>
</dbReference>
<dbReference type="SMART" id="SM00471">
    <property type="entry name" value="HDc"/>
    <property type="match status" value="1"/>
</dbReference>
<dbReference type="InterPro" id="IPR003607">
    <property type="entry name" value="HD/PDEase_dom"/>
</dbReference>
<keyword evidence="5" id="KW-1185">Reference proteome</keyword>
<dbReference type="PANTHER" id="PTHR11373">
    <property type="entry name" value="DEOXYNUCLEOSIDE TRIPHOSPHATE TRIPHOSPHOHYDROLASE"/>
    <property type="match status" value="1"/>
</dbReference>